<organism evidence="1 2">
    <name type="scientific">Elaeophora elaphi</name>
    <dbReference type="NCBI Taxonomy" id="1147741"/>
    <lineage>
        <taxon>Eukaryota</taxon>
        <taxon>Metazoa</taxon>
        <taxon>Ecdysozoa</taxon>
        <taxon>Nematoda</taxon>
        <taxon>Chromadorea</taxon>
        <taxon>Rhabditida</taxon>
        <taxon>Spirurina</taxon>
        <taxon>Spiruromorpha</taxon>
        <taxon>Filarioidea</taxon>
        <taxon>Onchocercidae</taxon>
        <taxon>Elaeophora</taxon>
    </lineage>
</organism>
<evidence type="ECO:0000313" key="1">
    <source>
        <dbReference type="Proteomes" id="UP000050640"/>
    </source>
</evidence>
<name>A0A0R3RT72_9BILA</name>
<keyword evidence="1" id="KW-1185">Reference proteome</keyword>
<dbReference type="AlphaFoldDB" id="A0A0R3RT72"/>
<sequence>LVRDVFASISLRKRIEAFSAYEFDIESEEKSKEGEEKAISSTTTISPIFANETNATTTEKITTKNHNYNRKKKKMKERRFHRIPFAAFLYNFATKKFTDPNDEDKRTAFRGPFLADRWWDQMVVSEDNLEVAIPVPDGRLRINPDPGRLRQYYPHFNSMTIVCAQQVDGTLIETDVVVNADTLVEDPIDEKPECLFTIHFSESRKQQCTTKYHSLQERRQDDYGKLDYRYRIRDYQPVPKNFRPITKSEYNLKIDIGYEEWSCCTACCCTRKICRREFVLDKDQCKKLESYRSRLAYMSFFKIDPLKKITLSLNALEDNNYMEEVIMTFDKYLSSDPYFTTGIPIHSTLMITDAYWRKLRHHLLDQMLGKNDAIQKTKGRLGLFVESESCDESEQKLDCEILEKCRQDAQNVRIFTGKMRPFKLAEPLKNEFKGCNAELFTEEINIEELENYGTLKLGSNYLISINETIFGAITKAAWKLGSYQIPDYNYKLPCSLQRVAVAPNKKSLLIIGIHACLFFCCNSNQH</sequence>
<dbReference type="Proteomes" id="UP000050640">
    <property type="component" value="Unplaced"/>
</dbReference>
<dbReference type="WBParaSite" id="EEL_0000514201-mRNA-1">
    <property type="protein sequence ID" value="EEL_0000514201-mRNA-1"/>
    <property type="gene ID" value="EEL_0000514201"/>
</dbReference>
<protein>
    <submittedName>
        <fullName evidence="2">SET domain-containing protein</fullName>
    </submittedName>
</protein>
<proteinExistence type="predicted"/>
<reference evidence="2" key="1">
    <citation type="submission" date="2017-02" db="UniProtKB">
        <authorList>
            <consortium name="WormBaseParasite"/>
        </authorList>
    </citation>
    <scope>IDENTIFICATION</scope>
</reference>
<accession>A0A0R3RT72</accession>
<evidence type="ECO:0000313" key="2">
    <source>
        <dbReference type="WBParaSite" id="EEL_0000514201-mRNA-1"/>
    </source>
</evidence>